<feature type="domain" description="HTH bat-type" evidence="3">
    <location>
        <begin position="154"/>
        <end position="206"/>
    </location>
</feature>
<dbReference type="AlphaFoldDB" id="A0AAW4PEL4"/>
<dbReference type="InterPro" id="IPR007050">
    <property type="entry name" value="HTH_bacterioopsin"/>
</dbReference>
<dbReference type="InterPro" id="IPR036388">
    <property type="entry name" value="WH-like_DNA-bd_sf"/>
</dbReference>
<feature type="domain" description="DmsR-like N-terminal" evidence="4">
    <location>
        <begin position="2"/>
        <end position="137"/>
    </location>
</feature>
<reference evidence="5 6" key="1">
    <citation type="submission" date="2021-06" db="EMBL/GenBank/DDBJ databases">
        <title>Halomicroarcula sp. a new haloarchaeum isolated from saline soil.</title>
        <authorList>
            <person name="Duran-Viseras A."/>
            <person name="Sanchez-Porro C."/>
            <person name="Ventosa A."/>
        </authorList>
    </citation>
    <scope>NUCLEOTIDE SEQUENCE [LARGE SCALE GENOMIC DNA]</scope>
    <source>
        <strain evidence="5 6">F27</strain>
    </source>
</reference>
<dbReference type="Pfam" id="PF04967">
    <property type="entry name" value="HTH_10"/>
    <property type="match status" value="1"/>
</dbReference>
<evidence type="ECO:0000313" key="5">
    <source>
        <dbReference type="EMBL" id="MBX0296477.1"/>
    </source>
</evidence>
<evidence type="ECO:0000313" key="6">
    <source>
        <dbReference type="Proteomes" id="UP001430455"/>
    </source>
</evidence>
<dbReference type="PANTHER" id="PTHR34236">
    <property type="entry name" value="DIMETHYL SULFOXIDE REDUCTASE TRANSCRIPTIONAL ACTIVATOR"/>
    <property type="match status" value="1"/>
</dbReference>
<accession>A0AAW4PEL4</accession>
<dbReference type="Gene3D" id="1.10.10.10">
    <property type="entry name" value="Winged helix-like DNA-binding domain superfamily/Winged helix DNA-binding domain"/>
    <property type="match status" value="1"/>
</dbReference>
<dbReference type="Pfam" id="PF24277">
    <property type="entry name" value="DmsR_N"/>
    <property type="match status" value="1"/>
</dbReference>
<evidence type="ECO:0000259" key="3">
    <source>
        <dbReference type="Pfam" id="PF04967"/>
    </source>
</evidence>
<dbReference type="InterPro" id="IPR056433">
    <property type="entry name" value="DmsR-like_N"/>
</dbReference>
<dbReference type="EMBL" id="RKLT01000007">
    <property type="protein sequence ID" value="MBX0296477.1"/>
    <property type="molecule type" value="Genomic_DNA"/>
</dbReference>
<gene>
    <name evidence="5" type="ORF">EGH23_16465</name>
</gene>
<organism evidence="5 6">
    <name type="scientific">Haloarcula nitratireducens</name>
    <dbReference type="NCBI Taxonomy" id="2487749"/>
    <lineage>
        <taxon>Archaea</taxon>
        <taxon>Methanobacteriati</taxon>
        <taxon>Methanobacteriota</taxon>
        <taxon>Stenosarchaea group</taxon>
        <taxon>Halobacteria</taxon>
        <taxon>Halobacteriales</taxon>
        <taxon>Haloarculaceae</taxon>
        <taxon>Haloarcula</taxon>
    </lineage>
</organism>
<evidence type="ECO:0000256" key="2">
    <source>
        <dbReference type="ARBA" id="ARBA00023163"/>
    </source>
</evidence>
<protein>
    <submittedName>
        <fullName evidence="5">Helix-turn-helix domain-containing protein</fullName>
    </submittedName>
</protein>
<proteinExistence type="predicted"/>
<sequence length="225" mass="23941">MGLVVEFAVGSPGRCPVAKASERAGERITDVARTSLRGDGAITEEFRLPAHASVEEAIPSLDVVATTESETIYRFERDAASDCVCEVVERVAGPATDVRAEDGTLVVTVVVEELATVRTVVERLRAAFDGVSVRRLTAAGDADDEVASLSGEELTERQREVVRTAYEMGYFEYPKGANAGDVADALGICRSTFAEHVAAATGKLFEARFDVDDIGDAVTPAAARR</sequence>
<dbReference type="Proteomes" id="UP001430455">
    <property type="component" value="Unassembled WGS sequence"/>
</dbReference>
<evidence type="ECO:0000256" key="1">
    <source>
        <dbReference type="ARBA" id="ARBA00023015"/>
    </source>
</evidence>
<keyword evidence="6" id="KW-1185">Reference proteome</keyword>
<name>A0AAW4PEL4_9EURY</name>
<keyword evidence="2" id="KW-0804">Transcription</keyword>
<evidence type="ECO:0000259" key="4">
    <source>
        <dbReference type="Pfam" id="PF24277"/>
    </source>
</evidence>
<keyword evidence="1" id="KW-0805">Transcription regulation</keyword>
<dbReference type="PANTHER" id="PTHR34236:SF1">
    <property type="entry name" value="DIMETHYL SULFOXIDE REDUCTASE TRANSCRIPTIONAL ACTIVATOR"/>
    <property type="match status" value="1"/>
</dbReference>
<comment type="caution">
    <text evidence="5">The sequence shown here is derived from an EMBL/GenBank/DDBJ whole genome shotgun (WGS) entry which is preliminary data.</text>
</comment>
<dbReference type="RefSeq" id="WP_220581080.1">
    <property type="nucleotide sequence ID" value="NZ_RKLT01000007.1"/>
</dbReference>